<feature type="non-terminal residue" evidence="2">
    <location>
        <position position="199"/>
    </location>
</feature>
<name>A0ABQ5AGS4_9ASTR</name>
<comment type="caution">
    <text evidence="2">The sequence shown here is derived from an EMBL/GenBank/DDBJ whole genome shotgun (WGS) entry which is preliminary data.</text>
</comment>
<evidence type="ECO:0000256" key="1">
    <source>
        <dbReference type="SAM" id="MobiDB-lite"/>
    </source>
</evidence>
<protein>
    <submittedName>
        <fullName evidence="2">Uncharacterized protein</fullName>
    </submittedName>
</protein>
<sequence length="199" mass="22011">MEAVVSAVVGNGENAITSLTCWIWRPTGNVIDHTSKDSGSHMLKRFDYGNPQYTLQDQGIFDSGCSRHITGNKSFLTDYQEIDGRFVAFGGSPKGGSRPDWLFDIDADAVADDASKKTTEEPANEGERNGQEKERETLNKEGNQHVQDLRVELDKLLVQQKEDLEDTTDLLDTSIFSGAYDDEDVGAEADLNNLETTMN</sequence>
<feature type="region of interest" description="Disordered" evidence="1">
    <location>
        <begin position="113"/>
        <end position="145"/>
    </location>
</feature>
<dbReference type="EMBL" id="BQNB010012277">
    <property type="protein sequence ID" value="GJT01523.1"/>
    <property type="molecule type" value="Genomic_DNA"/>
</dbReference>
<evidence type="ECO:0000313" key="2">
    <source>
        <dbReference type="EMBL" id="GJT01523.1"/>
    </source>
</evidence>
<keyword evidence="3" id="KW-1185">Reference proteome</keyword>
<reference evidence="2" key="2">
    <citation type="submission" date="2022-01" db="EMBL/GenBank/DDBJ databases">
        <authorList>
            <person name="Yamashiro T."/>
            <person name="Shiraishi A."/>
            <person name="Satake H."/>
            <person name="Nakayama K."/>
        </authorList>
    </citation>
    <scope>NUCLEOTIDE SEQUENCE</scope>
</reference>
<evidence type="ECO:0000313" key="3">
    <source>
        <dbReference type="Proteomes" id="UP001151760"/>
    </source>
</evidence>
<accession>A0ABQ5AGS4</accession>
<dbReference type="Proteomes" id="UP001151760">
    <property type="component" value="Unassembled WGS sequence"/>
</dbReference>
<reference evidence="2" key="1">
    <citation type="journal article" date="2022" name="Int. J. Mol. Sci.">
        <title>Draft Genome of Tanacetum Coccineum: Genomic Comparison of Closely Related Tanacetum-Family Plants.</title>
        <authorList>
            <person name="Yamashiro T."/>
            <person name="Shiraishi A."/>
            <person name="Nakayama K."/>
            <person name="Satake H."/>
        </authorList>
    </citation>
    <scope>NUCLEOTIDE SEQUENCE</scope>
</reference>
<organism evidence="2 3">
    <name type="scientific">Tanacetum coccineum</name>
    <dbReference type="NCBI Taxonomy" id="301880"/>
    <lineage>
        <taxon>Eukaryota</taxon>
        <taxon>Viridiplantae</taxon>
        <taxon>Streptophyta</taxon>
        <taxon>Embryophyta</taxon>
        <taxon>Tracheophyta</taxon>
        <taxon>Spermatophyta</taxon>
        <taxon>Magnoliopsida</taxon>
        <taxon>eudicotyledons</taxon>
        <taxon>Gunneridae</taxon>
        <taxon>Pentapetalae</taxon>
        <taxon>asterids</taxon>
        <taxon>campanulids</taxon>
        <taxon>Asterales</taxon>
        <taxon>Asteraceae</taxon>
        <taxon>Asteroideae</taxon>
        <taxon>Anthemideae</taxon>
        <taxon>Anthemidinae</taxon>
        <taxon>Tanacetum</taxon>
    </lineage>
</organism>
<proteinExistence type="predicted"/>
<gene>
    <name evidence="2" type="ORF">Tco_0822692</name>
</gene>